<proteinExistence type="predicted"/>
<dbReference type="InterPro" id="IPR050204">
    <property type="entry name" value="AraC_XylS_family_regulators"/>
</dbReference>
<feature type="domain" description="HTH araC/xylS-type" evidence="5">
    <location>
        <begin position="185"/>
        <end position="283"/>
    </location>
</feature>
<evidence type="ECO:0000259" key="5">
    <source>
        <dbReference type="PROSITE" id="PS01124"/>
    </source>
</evidence>
<dbReference type="InterPro" id="IPR018062">
    <property type="entry name" value="HTH_AraC-typ_CS"/>
</dbReference>
<organism evidence="6 7">
    <name type="scientific">Cohnella hashimotonis</name>
    <dbReference type="NCBI Taxonomy" id="2826895"/>
    <lineage>
        <taxon>Bacteria</taxon>
        <taxon>Bacillati</taxon>
        <taxon>Bacillota</taxon>
        <taxon>Bacilli</taxon>
        <taxon>Bacillales</taxon>
        <taxon>Paenibacillaceae</taxon>
        <taxon>Cohnella</taxon>
    </lineage>
</organism>
<evidence type="ECO:0000256" key="4">
    <source>
        <dbReference type="ARBA" id="ARBA00023163"/>
    </source>
</evidence>
<dbReference type="Gene3D" id="1.10.10.60">
    <property type="entry name" value="Homeodomain-like"/>
    <property type="match status" value="2"/>
</dbReference>
<keyword evidence="2" id="KW-0238">DNA-binding</keyword>
<dbReference type="Pfam" id="PF12833">
    <property type="entry name" value="HTH_18"/>
    <property type="match status" value="1"/>
</dbReference>
<evidence type="ECO:0000256" key="3">
    <source>
        <dbReference type="ARBA" id="ARBA00023159"/>
    </source>
</evidence>
<dbReference type="InterPro" id="IPR009057">
    <property type="entry name" value="Homeodomain-like_sf"/>
</dbReference>
<keyword evidence="7" id="KW-1185">Reference proteome</keyword>
<dbReference type="SUPFAM" id="SSF51215">
    <property type="entry name" value="Regulatory protein AraC"/>
    <property type="match status" value="1"/>
</dbReference>
<dbReference type="SMART" id="SM00342">
    <property type="entry name" value="HTH_ARAC"/>
    <property type="match status" value="1"/>
</dbReference>
<evidence type="ECO:0000313" key="7">
    <source>
        <dbReference type="Proteomes" id="UP001161691"/>
    </source>
</evidence>
<evidence type="ECO:0000256" key="2">
    <source>
        <dbReference type="ARBA" id="ARBA00023125"/>
    </source>
</evidence>
<dbReference type="EMBL" id="JAGRPV010000001">
    <property type="protein sequence ID" value="MDI4643596.1"/>
    <property type="molecule type" value="Genomic_DNA"/>
</dbReference>
<evidence type="ECO:0000313" key="6">
    <source>
        <dbReference type="EMBL" id="MDI4643596.1"/>
    </source>
</evidence>
<dbReference type="InterPro" id="IPR003313">
    <property type="entry name" value="AraC-bd"/>
</dbReference>
<name>A0ABT6T9U4_9BACL</name>
<dbReference type="PRINTS" id="PR00032">
    <property type="entry name" value="HTHARAC"/>
</dbReference>
<keyword evidence="3" id="KW-0010">Activator</keyword>
<dbReference type="InterPro" id="IPR018060">
    <property type="entry name" value="HTH_AraC"/>
</dbReference>
<dbReference type="RefSeq" id="WP_282906650.1">
    <property type="nucleotide sequence ID" value="NZ_JAGRPV010000001.1"/>
</dbReference>
<protein>
    <submittedName>
        <fullName evidence="6">AraC family transcriptional regulator</fullName>
    </submittedName>
</protein>
<dbReference type="PANTHER" id="PTHR46796">
    <property type="entry name" value="HTH-TYPE TRANSCRIPTIONAL ACTIVATOR RHAS-RELATED"/>
    <property type="match status" value="1"/>
</dbReference>
<dbReference type="PROSITE" id="PS00041">
    <property type="entry name" value="HTH_ARAC_FAMILY_1"/>
    <property type="match status" value="1"/>
</dbReference>
<accession>A0ABT6T9U4</accession>
<dbReference type="Pfam" id="PF02311">
    <property type="entry name" value="AraC_binding"/>
    <property type="match status" value="1"/>
</dbReference>
<dbReference type="PROSITE" id="PS01124">
    <property type="entry name" value="HTH_ARAC_FAMILY_2"/>
    <property type="match status" value="1"/>
</dbReference>
<dbReference type="InterPro" id="IPR020449">
    <property type="entry name" value="Tscrpt_reg_AraC-type_HTH"/>
</dbReference>
<reference evidence="6" key="1">
    <citation type="submission" date="2023-04" db="EMBL/GenBank/DDBJ databases">
        <title>Comparative genomic analysis of Cohnella hashimotonis sp. nov., isolated from the International Space Station.</title>
        <authorList>
            <person name="Venkateswaran K."/>
            <person name="Simpson A."/>
        </authorList>
    </citation>
    <scope>NUCLEOTIDE SEQUENCE</scope>
    <source>
        <strain evidence="6">F6_2S_P_1</strain>
    </source>
</reference>
<keyword evidence="1" id="KW-0805">Transcription regulation</keyword>
<dbReference type="InterPro" id="IPR037923">
    <property type="entry name" value="HTH-like"/>
</dbReference>
<evidence type="ECO:0000256" key="1">
    <source>
        <dbReference type="ARBA" id="ARBA00023015"/>
    </source>
</evidence>
<sequence>MIEAAAEYGTYGFRFADSPELPLCGLFAVGREREVSAAYRWDGLTRDDGPLLLFQYTLAGQGAVEIGERREDVRPGSAFLVEIPGDHRYYLPADHAEWTFYFLLFRPRLLLPAWEAIKSKLGDIIELPSGSAPIRKLRAIFEEARGGKITDPFTASSHVYQFVMALARFASAPDREWDAWPDAVRAAVRFIDANYAEMVGQSQLAAESGLSKYHFLRTFSRYVGQTPNDYLNRVRIERSVELLGRTDWSVEAIASAVGYSSGSYFIKVFRKLTGQTPGQYREGRQLPYSRLFYDS</sequence>
<dbReference type="Proteomes" id="UP001161691">
    <property type="component" value="Unassembled WGS sequence"/>
</dbReference>
<gene>
    <name evidence="6" type="ORF">KB449_01430</name>
</gene>
<dbReference type="Gene3D" id="2.60.120.280">
    <property type="entry name" value="Regulatory protein AraC"/>
    <property type="match status" value="1"/>
</dbReference>
<dbReference type="SUPFAM" id="SSF46689">
    <property type="entry name" value="Homeodomain-like"/>
    <property type="match status" value="2"/>
</dbReference>
<comment type="caution">
    <text evidence="6">The sequence shown here is derived from an EMBL/GenBank/DDBJ whole genome shotgun (WGS) entry which is preliminary data.</text>
</comment>
<keyword evidence="4" id="KW-0804">Transcription</keyword>